<evidence type="ECO:0000313" key="3">
    <source>
        <dbReference type="Proteomes" id="UP000320239"/>
    </source>
</evidence>
<protein>
    <submittedName>
        <fullName evidence="2">DUF3040 family protein</fullName>
    </submittedName>
</protein>
<dbReference type="InterPro" id="IPR021401">
    <property type="entry name" value="DUF3040"/>
</dbReference>
<dbReference type="EMBL" id="VIWY01000005">
    <property type="protein sequence ID" value="TWG12939.1"/>
    <property type="molecule type" value="Genomic_DNA"/>
</dbReference>
<keyword evidence="1" id="KW-0812">Transmembrane</keyword>
<reference evidence="2 3" key="1">
    <citation type="submission" date="2019-06" db="EMBL/GenBank/DDBJ databases">
        <title>Sequencing the genomes of 1000 actinobacteria strains.</title>
        <authorList>
            <person name="Klenk H.-P."/>
        </authorList>
    </citation>
    <scope>NUCLEOTIDE SEQUENCE [LARGE SCALE GENOMIC DNA]</scope>
    <source>
        <strain evidence="2 3">DSM 43866</strain>
    </source>
</reference>
<evidence type="ECO:0000313" key="2">
    <source>
        <dbReference type="EMBL" id="TWG12939.1"/>
    </source>
</evidence>
<organism evidence="2 3">
    <name type="scientific">Actinoplanes teichomyceticus</name>
    <dbReference type="NCBI Taxonomy" id="1867"/>
    <lineage>
        <taxon>Bacteria</taxon>
        <taxon>Bacillati</taxon>
        <taxon>Actinomycetota</taxon>
        <taxon>Actinomycetes</taxon>
        <taxon>Micromonosporales</taxon>
        <taxon>Micromonosporaceae</taxon>
        <taxon>Actinoplanes</taxon>
    </lineage>
</organism>
<feature type="transmembrane region" description="Helical" evidence="1">
    <location>
        <begin position="60"/>
        <end position="78"/>
    </location>
</feature>
<dbReference type="Proteomes" id="UP000320239">
    <property type="component" value="Unassembled WGS sequence"/>
</dbReference>
<evidence type="ECO:0000256" key="1">
    <source>
        <dbReference type="SAM" id="Phobius"/>
    </source>
</evidence>
<proteinExistence type="predicted"/>
<keyword evidence="3" id="KW-1185">Reference proteome</keyword>
<dbReference type="AlphaFoldDB" id="A0A561VMU1"/>
<dbReference type="RefSeq" id="WP_122978557.1">
    <property type="nucleotide sequence ID" value="NZ_BOMX01000090.1"/>
</dbReference>
<name>A0A561VMU1_ACTTI</name>
<keyword evidence="1" id="KW-0472">Membrane</keyword>
<accession>A0A561VMU1</accession>
<gene>
    <name evidence="2" type="ORF">FHX34_105807</name>
</gene>
<sequence length="87" mass="9834">MLEEKDRRALADIELHLCADDPEFARRMRADDRRFPTVSVLCVLVFLTLPFVGLFSGPGAVLVTVNVAAVVVTTILLIRGRRRRREL</sequence>
<keyword evidence="1" id="KW-1133">Transmembrane helix</keyword>
<feature type="transmembrane region" description="Helical" evidence="1">
    <location>
        <begin position="35"/>
        <end position="54"/>
    </location>
</feature>
<dbReference type="Pfam" id="PF11239">
    <property type="entry name" value="DUF3040"/>
    <property type="match status" value="1"/>
</dbReference>
<comment type="caution">
    <text evidence="2">The sequence shown here is derived from an EMBL/GenBank/DDBJ whole genome shotgun (WGS) entry which is preliminary data.</text>
</comment>